<dbReference type="AlphaFoldDB" id="A0A2T3BDX2"/>
<feature type="region of interest" description="Disordered" evidence="1">
    <location>
        <begin position="1"/>
        <end position="20"/>
    </location>
</feature>
<name>A0A2T3BDX2_AMORE</name>
<dbReference type="EMBL" id="KZ679006">
    <property type="protein sequence ID" value="PSS27574.1"/>
    <property type="molecule type" value="Genomic_DNA"/>
</dbReference>
<dbReference type="Proteomes" id="UP000241818">
    <property type="component" value="Unassembled WGS sequence"/>
</dbReference>
<evidence type="ECO:0000256" key="1">
    <source>
        <dbReference type="SAM" id="MobiDB-lite"/>
    </source>
</evidence>
<evidence type="ECO:0000313" key="3">
    <source>
        <dbReference type="Proteomes" id="UP000241818"/>
    </source>
</evidence>
<accession>A0A2T3BDX2</accession>
<dbReference type="InParanoid" id="A0A2T3BDX2"/>
<reference evidence="2 3" key="1">
    <citation type="journal article" date="2018" name="New Phytol.">
        <title>Comparative genomics and transcriptomics depict ericoid mycorrhizal fungi as versatile saprotrophs and plant mutualists.</title>
        <authorList>
            <person name="Martino E."/>
            <person name="Morin E."/>
            <person name="Grelet G.A."/>
            <person name="Kuo A."/>
            <person name="Kohler A."/>
            <person name="Daghino S."/>
            <person name="Barry K.W."/>
            <person name="Cichocki N."/>
            <person name="Clum A."/>
            <person name="Dockter R.B."/>
            <person name="Hainaut M."/>
            <person name="Kuo R.C."/>
            <person name="LaButti K."/>
            <person name="Lindahl B.D."/>
            <person name="Lindquist E.A."/>
            <person name="Lipzen A."/>
            <person name="Khouja H.R."/>
            <person name="Magnuson J."/>
            <person name="Murat C."/>
            <person name="Ohm R.A."/>
            <person name="Singer S.W."/>
            <person name="Spatafora J.W."/>
            <person name="Wang M."/>
            <person name="Veneault-Fourrey C."/>
            <person name="Henrissat B."/>
            <person name="Grigoriev I.V."/>
            <person name="Martin F.M."/>
            <person name="Perotto S."/>
        </authorList>
    </citation>
    <scope>NUCLEOTIDE SEQUENCE [LARGE SCALE GENOMIC DNA]</scope>
    <source>
        <strain evidence="2 3">ATCC 22711</strain>
    </source>
</reference>
<evidence type="ECO:0000313" key="2">
    <source>
        <dbReference type="EMBL" id="PSS27574.1"/>
    </source>
</evidence>
<proteinExistence type="predicted"/>
<organism evidence="2 3">
    <name type="scientific">Amorphotheca resinae ATCC 22711</name>
    <dbReference type="NCBI Taxonomy" id="857342"/>
    <lineage>
        <taxon>Eukaryota</taxon>
        <taxon>Fungi</taxon>
        <taxon>Dikarya</taxon>
        <taxon>Ascomycota</taxon>
        <taxon>Pezizomycotina</taxon>
        <taxon>Leotiomycetes</taxon>
        <taxon>Helotiales</taxon>
        <taxon>Amorphothecaceae</taxon>
        <taxon>Amorphotheca</taxon>
    </lineage>
</organism>
<protein>
    <submittedName>
        <fullName evidence="2">Uncharacterized protein</fullName>
    </submittedName>
</protein>
<dbReference type="GeneID" id="36573545"/>
<keyword evidence="3" id="KW-1185">Reference proteome</keyword>
<dbReference type="RefSeq" id="XP_024725099.1">
    <property type="nucleotide sequence ID" value="XM_024865464.1"/>
</dbReference>
<gene>
    <name evidence="2" type="ORF">M430DRAFT_268819</name>
</gene>
<sequence length="100" mass="11654">MWDDPLHRQGQPYTGLERDRQRYQAFNDAQNSQLAMIQRIVRKRIPQLDNNENAILHTNGTIQMVQDVTRDDLISGSLGFLFRVELRADEPQSDDRANTE</sequence>